<dbReference type="InterPro" id="IPR021830">
    <property type="entry name" value="DUF3422"/>
</dbReference>
<accession>A0A916S0Z7</accession>
<sequence length="435" mass="48180">MTGDSTDISASQQISRVAGFPAHPDRNAAIAEVHSRPPPLLDSPCVLVQLAFITGGNTAADTAAINDLCSRQGEAPPADSERHHILRCGTGTLYWERHSEFSTYTWETSLGAWEHWKSNSPFNEGFVPPGPLMSGVRLEILRAEPGSAPPDFRLDHESLCHSLVEDGNASILTDFRQDTDGLTRMYILDHGLSASRRGVLAQRLIEIETYRTFCMLGLSLANSLSGPLRQMENDLRELTAAIRVTGRDNSDALLARLTALAAELEAQAASSLFRFGASRAYYEIVSERLQALKEQPYGGADSWAQFLTRRVAPAMRTCRSVQDRQENLSRKLSRTTQLLRTWVDVEVEKQNRNLLASMNDRARLQLRLQQTVEGLSVAAVSYYVVGLASYLLGGLPQVDGWLPPKTLLAFAVPFVVLAIWLVVRNIRRKHTADLE</sequence>
<keyword evidence="3" id="KW-0472">Membrane</keyword>
<evidence type="ECO:0008006" key="6">
    <source>
        <dbReference type="Google" id="ProtNLM"/>
    </source>
</evidence>
<evidence type="ECO:0000256" key="3">
    <source>
        <dbReference type="SAM" id="Phobius"/>
    </source>
</evidence>
<evidence type="ECO:0000256" key="2">
    <source>
        <dbReference type="SAM" id="MobiDB-lite"/>
    </source>
</evidence>
<feature type="compositionally biased region" description="Polar residues" evidence="2">
    <location>
        <begin position="1"/>
        <end position="15"/>
    </location>
</feature>
<reference evidence="4" key="2">
    <citation type="submission" date="2020-09" db="EMBL/GenBank/DDBJ databases">
        <authorList>
            <person name="Sun Q."/>
            <person name="Zhou Y."/>
        </authorList>
    </citation>
    <scope>NUCLEOTIDE SEQUENCE</scope>
    <source>
        <strain evidence="4">CGMCC 1.15320</strain>
    </source>
</reference>
<keyword evidence="1" id="KW-0175">Coiled coil</keyword>
<dbReference type="RefSeq" id="WP_188722485.1">
    <property type="nucleotide sequence ID" value="NZ_BMIF01000014.1"/>
</dbReference>
<keyword evidence="3" id="KW-1133">Transmembrane helix</keyword>
<feature type="transmembrane region" description="Helical" evidence="3">
    <location>
        <begin position="371"/>
        <end position="393"/>
    </location>
</feature>
<name>A0A916S0Z7_9HYPH</name>
<proteinExistence type="predicted"/>
<feature type="transmembrane region" description="Helical" evidence="3">
    <location>
        <begin position="405"/>
        <end position="423"/>
    </location>
</feature>
<evidence type="ECO:0000313" key="4">
    <source>
        <dbReference type="EMBL" id="GGA78606.1"/>
    </source>
</evidence>
<organism evidence="4 5">
    <name type="scientific">Nitratireductor aestuarii</name>
    <dbReference type="NCBI Taxonomy" id="1735103"/>
    <lineage>
        <taxon>Bacteria</taxon>
        <taxon>Pseudomonadati</taxon>
        <taxon>Pseudomonadota</taxon>
        <taxon>Alphaproteobacteria</taxon>
        <taxon>Hyphomicrobiales</taxon>
        <taxon>Phyllobacteriaceae</taxon>
        <taxon>Nitratireductor</taxon>
    </lineage>
</organism>
<feature type="region of interest" description="Disordered" evidence="2">
    <location>
        <begin position="1"/>
        <end position="21"/>
    </location>
</feature>
<dbReference type="Proteomes" id="UP000636264">
    <property type="component" value="Unassembled WGS sequence"/>
</dbReference>
<gene>
    <name evidence="4" type="ORF">GCM10011385_35920</name>
</gene>
<feature type="coiled-coil region" evidence="1">
    <location>
        <begin position="228"/>
        <end position="267"/>
    </location>
</feature>
<keyword evidence="5" id="KW-1185">Reference proteome</keyword>
<dbReference type="EMBL" id="BMIF01000014">
    <property type="protein sequence ID" value="GGA78606.1"/>
    <property type="molecule type" value="Genomic_DNA"/>
</dbReference>
<evidence type="ECO:0000313" key="5">
    <source>
        <dbReference type="Proteomes" id="UP000636264"/>
    </source>
</evidence>
<comment type="caution">
    <text evidence="4">The sequence shown here is derived from an EMBL/GenBank/DDBJ whole genome shotgun (WGS) entry which is preliminary data.</text>
</comment>
<protein>
    <recommendedName>
        <fullName evidence="6">Egg lysin</fullName>
    </recommendedName>
</protein>
<evidence type="ECO:0000256" key="1">
    <source>
        <dbReference type="SAM" id="Coils"/>
    </source>
</evidence>
<dbReference type="AlphaFoldDB" id="A0A916S0Z7"/>
<keyword evidence="3" id="KW-0812">Transmembrane</keyword>
<reference evidence="4" key="1">
    <citation type="journal article" date="2014" name="Int. J. Syst. Evol. Microbiol.">
        <title>Complete genome sequence of Corynebacterium casei LMG S-19264T (=DSM 44701T), isolated from a smear-ripened cheese.</title>
        <authorList>
            <consortium name="US DOE Joint Genome Institute (JGI-PGF)"/>
            <person name="Walter F."/>
            <person name="Albersmeier A."/>
            <person name="Kalinowski J."/>
            <person name="Ruckert C."/>
        </authorList>
    </citation>
    <scope>NUCLEOTIDE SEQUENCE</scope>
    <source>
        <strain evidence="4">CGMCC 1.15320</strain>
    </source>
</reference>
<dbReference type="Pfam" id="PF11902">
    <property type="entry name" value="DUF3422"/>
    <property type="match status" value="1"/>
</dbReference>